<evidence type="ECO:0000256" key="9">
    <source>
        <dbReference type="ARBA" id="ARBA00022801"/>
    </source>
</evidence>
<evidence type="ECO:0000256" key="7">
    <source>
        <dbReference type="ARBA" id="ARBA00022759"/>
    </source>
</evidence>
<dbReference type="Gene3D" id="3.30.1330.70">
    <property type="entry name" value="Holliday junction resolvase RusA"/>
    <property type="match status" value="1"/>
</dbReference>
<comment type="catalytic activity">
    <reaction evidence="14">
        <text>Endonucleolytic cleavage at a junction such as a reciprocal single-stranded crossover between two homologous DNA duplexes (Holliday junction).</text>
        <dbReference type="EC" id="3.1.21.10"/>
    </reaction>
</comment>
<keyword evidence="9" id="KW-0378">Hydrolase</keyword>
<keyword evidence="12" id="KW-0234">DNA repair</keyword>
<comment type="function">
    <text evidence="13">Endonuclease that resolves Holliday junction intermediates made during homologous genetic recombination and DNA repair. Exhibits sequence and structure-selective cleavage of four-way DNA junctions, where it introduces symmetrical nicks in two strands of the same polarity at the 5' side of CC dinucleotides. Corrects the defects in genetic recombination and DNA repair associated with inactivation of RuvAB or RuvC.</text>
</comment>
<keyword evidence="7" id="KW-0255">Endonuclease</keyword>
<accession>A0A8J2VUW1</accession>
<reference evidence="18" key="1">
    <citation type="journal article" date="2014" name="Int. J. Syst. Evol. Microbiol.">
        <title>Complete genome sequence of Corynebacterium casei LMG S-19264T (=DSM 44701T), isolated from a smear-ripened cheese.</title>
        <authorList>
            <consortium name="US DOE Joint Genome Institute (JGI-PGF)"/>
            <person name="Walter F."/>
            <person name="Albersmeier A."/>
            <person name="Kalinowski J."/>
            <person name="Ruckert C."/>
        </authorList>
    </citation>
    <scope>NUCLEOTIDE SEQUENCE</scope>
    <source>
        <strain evidence="18">CCM 7684</strain>
    </source>
</reference>
<evidence type="ECO:0000256" key="1">
    <source>
        <dbReference type="ARBA" id="ARBA00001946"/>
    </source>
</evidence>
<evidence type="ECO:0000256" key="5">
    <source>
        <dbReference type="ARBA" id="ARBA00022722"/>
    </source>
</evidence>
<gene>
    <name evidence="18" type="ORF">GCM10007276_12110</name>
</gene>
<dbReference type="EC" id="3.1.21.10" evidence="15"/>
<dbReference type="InterPro" id="IPR008822">
    <property type="entry name" value="Endonuclease_RusA-like"/>
</dbReference>
<dbReference type="Pfam" id="PF05866">
    <property type="entry name" value="RusA"/>
    <property type="match status" value="1"/>
</dbReference>
<dbReference type="InterPro" id="IPR016281">
    <property type="entry name" value="Endonuclease_RusA"/>
</dbReference>
<evidence type="ECO:0000256" key="17">
    <source>
        <dbReference type="ARBA" id="ARBA00031953"/>
    </source>
</evidence>
<name>A0A8J2VUW1_9RHOB</name>
<dbReference type="GO" id="GO:0006310">
    <property type="term" value="P:DNA recombination"/>
    <property type="evidence" value="ECO:0007669"/>
    <property type="project" value="UniProtKB-KW"/>
</dbReference>
<evidence type="ECO:0000256" key="3">
    <source>
        <dbReference type="ARBA" id="ARBA00011738"/>
    </source>
</evidence>
<proteinExistence type="inferred from homology"/>
<dbReference type="AlphaFoldDB" id="A0A8J2VUW1"/>
<comment type="subunit">
    <text evidence="3">Homodimer.</text>
</comment>
<evidence type="ECO:0000256" key="6">
    <source>
        <dbReference type="ARBA" id="ARBA00022723"/>
    </source>
</evidence>
<evidence type="ECO:0000256" key="12">
    <source>
        <dbReference type="ARBA" id="ARBA00023204"/>
    </source>
</evidence>
<evidence type="ECO:0000313" key="19">
    <source>
        <dbReference type="Proteomes" id="UP000602745"/>
    </source>
</evidence>
<dbReference type="GO" id="GO:0000287">
    <property type="term" value="F:magnesium ion binding"/>
    <property type="evidence" value="ECO:0007669"/>
    <property type="project" value="InterPro"/>
</dbReference>
<evidence type="ECO:0000256" key="2">
    <source>
        <dbReference type="ARBA" id="ARBA00008865"/>
    </source>
</evidence>
<comment type="similarity">
    <text evidence="2">Belongs to the RusA family.</text>
</comment>
<reference evidence="18" key="2">
    <citation type="submission" date="2020-09" db="EMBL/GenBank/DDBJ databases">
        <authorList>
            <person name="Sun Q."/>
            <person name="Sedlacek I."/>
        </authorList>
    </citation>
    <scope>NUCLEOTIDE SEQUENCE</scope>
    <source>
        <strain evidence="18">CCM 7684</strain>
    </source>
</reference>
<dbReference type="PIRSF" id="PIRSF001007">
    <property type="entry name" value="RusA"/>
    <property type="match status" value="1"/>
</dbReference>
<dbReference type="Proteomes" id="UP000602745">
    <property type="component" value="Unassembled WGS sequence"/>
</dbReference>
<sequence>MVARMITVDLPFPPSVNNLFRNAQKGRVKTERYAEWANVAGWMLKSQKPGRVEGKFALALVVQRKDNRKRDIGNLLKAVEDLLVEHGVIQDDSLAERIHIAWGEAPEGCRVTVGAVS</sequence>
<keyword evidence="6" id="KW-0479">Metal-binding</keyword>
<evidence type="ECO:0000256" key="16">
    <source>
        <dbReference type="ARBA" id="ARBA00030920"/>
    </source>
</evidence>
<evidence type="ECO:0000256" key="15">
    <source>
        <dbReference type="ARBA" id="ARBA00029488"/>
    </source>
</evidence>
<protein>
    <recommendedName>
        <fullName evidence="4">Crossover junction endodeoxyribonuclease RusA</fullName>
        <ecNumber evidence="15">3.1.21.10</ecNumber>
    </recommendedName>
    <alternativeName>
        <fullName evidence="16">Holliday junction nuclease RusA</fullName>
    </alternativeName>
    <alternativeName>
        <fullName evidence="17">Holliday junction resolvase</fullName>
    </alternativeName>
</protein>
<dbReference type="GO" id="GO:0008821">
    <property type="term" value="F:crossover junction DNA endonuclease activity"/>
    <property type="evidence" value="ECO:0007669"/>
    <property type="project" value="UniProtKB-EC"/>
</dbReference>
<evidence type="ECO:0000256" key="14">
    <source>
        <dbReference type="ARBA" id="ARBA00029354"/>
    </source>
</evidence>
<evidence type="ECO:0000256" key="4">
    <source>
        <dbReference type="ARBA" id="ARBA00014885"/>
    </source>
</evidence>
<evidence type="ECO:0000256" key="8">
    <source>
        <dbReference type="ARBA" id="ARBA00022763"/>
    </source>
</evidence>
<comment type="caution">
    <text evidence="18">The sequence shown here is derived from an EMBL/GenBank/DDBJ whole genome shotgun (WGS) entry which is preliminary data.</text>
</comment>
<dbReference type="EMBL" id="BMCP01000001">
    <property type="protein sequence ID" value="GGE36210.1"/>
    <property type="molecule type" value="Genomic_DNA"/>
</dbReference>
<keyword evidence="10" id="KW-0460">Magnesium</keyword>
<keyword evidence="5" id="KW-0540">Nuclease</keyword>
<evidence type="ECO:0000256" key="11">
    <source>
        <dbReference type="ARBA" id="ARBA00023172"/>
    </source>
</evidence>
<keyword evidence="8" id="KW-0227">DNA damage</keyword>
<dbReference type="GO" id="GO:0006281">
    <property type="term" value="P:DNA repair"/>
    <property type="evidence" value="ECO:0007669"/>
    <property type="project" value="UniProtKB-KW"/>
</dbReference>
<evidence type="ECO:0000313" key="18">
    <source>
        <dbReference type="EMBL" id="GGE36210.1"/>
    </source>
</evidence>
<keyword evidence="11" id="KW-0233">DNA recombination</keyword>
<keyword evidence="19" id="KW-1185">Reference proteome</keyword>
<dbReference type="SUPFAM" id="SSF103084">
    <property type="entry name" value="Holliday junction resolvase RusA"/>
    <property type="match status" value="1"/>
</dbReference>
<evidence type="ECO:0000256" key="10">
    <source>
        <dbReference type="ARBA" id="ARBA00022842"/>
    </source>
</evidence>
<dbReference type="InterPro" id="IPR036614">
    <property type="entry name" value="RusA-like_sf"/>
</dbReference>
<organism evidence="18 19">
    <name type="scientific">Agaricicola taiwanensis</name>
    <dbReference type="NCBI Taxonomy" id="591372"/>
    <lineage>
        <taxon>Bacteria</taxon>
        <taxon>Pseudomonadati</taxon>
        <taxon>Pseudomonadota</taxon>
        <taxon>Alphaproteobacteria</taxon>
        <taxon>Rhodobacterales</taxon>
        <taxon>Paracoccaceae</taxon>
        <taxon>Agaricicola</taxon>
    </lineage>
</organism>
<comment type="cofactor">
    <cofactor evidence="1">
        <name>Mg(2+)</name>
        <dbReference type="ChEBI" id="CHEBI:18420"/>
    </cofactor>
</comment>
<evidence type="ECO:0000256" key="13">
    <source>
        <dbReference type="ARBA" id="ARBA00024745"/>
    </source>
</evidence>